<feature type="transmembrane region" description="Helical" evidence="1">
    <location>
        <begin position="60"/>
        <end position="77"/>
    </location>
</feature>
<organism evidence="2 3">
    <name type="scientific">Shewanella zhuhaiensis</name>
    <dbReference type="NCBI Taxonomy" id="2919576"/>
    <lineage>
        <taxon>Bacteria</taxon>
        <taxon>Pseudomonadati</taxon>
        <taxon>Pseudomonadota</taxon>
        <taxon>Gammaproteobacteria</taxon>
        <taxon>Alteromonadales</taxon>
        <taxon>Shewanellaceae</taxon>
        <taxon>Shewanella</taxon>
    </lineage>
</organism>
<keyword evidence="1" id="KW-0472">Membrane</keyword>
<name>A0AAJ1BFV5_9GAMM</name>
<dbReference type="AlphaFoldDB" id="A0AAJ1BFV5"/>
<dbReference type="InterPro" id="IPR021367">
    <property type="entry name" value="DUF2982"/>
</dbReference>
<keyword evidence="1" id="KW-1133">Transmembrane helix</keyword>
<evidence type="ECO:0000313" key="2">
    <source>
        <dbReference type="EMBL" id="MCH4293926.1"/>
    </source>
</evidence>
<evidence type="ECO:0000256" key="1">
    <source>
        <dbReference type="SAM" id="Phobius"/>
    </source>
</evidence>
<comment type="caution">
    <text evidence="2">The sequence shown here is derived from an EMBL/GenBank/DDBJ whole genome shotgun (WGS) entry which is preliminary data.</text>
</comment>
<accession>A0AAJ1BFV5</accession>
<proteinExistence type="predicted"/>
<reference evidence="2 3" key="1">
    <citation type="submission" date="2022-02" db="EMBL/GenBank/DDBJ databases">
        <title>The genome sequence of Shewanella sp. 3B26.</title>
        <authorList>
            <person name="Du J."/>
        </authorList>
    </citation>
    <scope>NUCLEOTIDE SEQUENCE [LARGE SCALE GENOMIC DNA]</scope>
    <source>
        <strain evidence="2 3">3B26</strain>
    </source>
</reference>
<keyword evidence="1" id="KW-0812">Transmembrane</keyword>
<dbReference type="RefSeq" id="WP_240590389.1">
    <property type="nucleotide sequence ID" value="NZ_JAKUDL010000002.1"/>
</dbReference>
<dbReference type="Pfam" id="PF11201">
    <property type="entry name" value="DUF2982"/>
    <property type="match status" value="1"/>
</dbReference>
<feature type="transmembrane region" description="Helical" evidence="1">
    <location>
        <begin position="33"/>
        <end position="54"/>
    </location>
</feature>
<keyword evidence="3" id="KW-1185">Reference proteome</keyword>
<gene>
    <name evidence="2" type="ORF">MJ923_06355</name>
</gene>
<protein>
    <submittedName>
        <fullName evidence="2">DUF2982 domain-containing protein</fullName>
    </submittedName>
</protein>
<dbReference type="EMBL" id="JAKUDL010000002">
    <property type="protein sequence ID" value="MCH4293926.1"/>
    <property type="molecule type" value="Genomic_DNA"/>
</dbReference>
<dbReference type="Proteomes" id="UP001297581">
    <property type="component" value="Unassembled WGS sequence"/>
</dbReference>
<sequence length="243" mass="26754">MTDPQSKDAAVASTEPQVSLEPLIIVPASKRNGITLTLISALLFCAALCVFLFAKTLFGLGIVLFALGSVGLILGYAKVSQPPESVRCDSSGFYYFHRRGRYALAWDNIARIDVPRVSQGLDSLDLPFIGVKLKRINPLLDVISPRLATGLLSEQRPLLMTAAAQDEALETLETQLGAEFTPLITDGERYRGVLAMFGHRTLILDKHLGYHLFIPADALDDEPMVVARRLRAYKSAWLQRLES</sequence>
<evidence type="ECO:0000313" key="3">
    <source>
        <dbReference type="Proteomes" id="UP001297581"/>
    </source>
</evidence>